<dbReference type="GO" id="GO:0000455">
    <property type="term" value="P:enzyme-directed rRNA pseudouridine synthesis"/>
    <property type="evidence" value="ECO:0007669"/>
    <property type="project" value="TreeGrafter"/>
</dbReference>
<dbReference type="PANTHER" id="PTHR21600">
    <property type="entry name" value="MITOCHONDRIAL RNA PSEUDOURIDINE SYNTHASE"/>
    <property type="match status" value="1"/>
</dbReference>
<dbReference type="GO" id="GO:0009982">
    <property type="term" value="F:pseudouridine synthase activity"/>
    <property type="evidence" value="ECO:0007669"/>
    <property type="project" value="InterPro"/>
</dbReference>
<dbReference type="CDD" id="cd02869">
    <property type="entry name" value="PseudoU_synth_RluA_like"/>
    <property type="match status" value="1"/>
</dbReference>
<dbReference type="InterPro" id="IPR020103">
    <property type="entry name" value="PsdUridine_synth_cat_dom_sf"/>
</dbReference>
<dbReference type="SUPFAM" id="SSF55120">
    <property type="entry name" value="Pseudouridine synthase"/>
    <property type="match status" value="1"/>
</dbReference>
<comment type="caution">
    <text evidence="3">The sequence shown here is derived from an EMBL/GenBank/DDBJ whole genome shotgun (WGS) entry which is preliminary data.</text>
</comment>
<dbReference type="Proteomes" id="UP000816034">
    <property type="component" value="Unassembled WGS sequence"/>
</dbReference>
<organism evidence="3 4">
    <name type="scientific">Naegleria lovaniensis</name>
    <name type="common">Amoeba</name>
    <dbReference type="NCBI Taxonomy" id="51637"/>
    <lineage>
        <taxon>Eukaryota</taxon>
        <taxon>Discoba</taxon>
        <taxon>Heterolobosea</taxon>
        <taxon>Tetramitia</taxon>
        <taxon>Eutetramitia</taxon>
        <taxon>Vahlkampfiidae</taxon>
        <taxon>Naegleria</taxon>
    </lineage>
</organism>
<accession>A0AA88GKU4</accession>
<feature type="region of interest" description="Disordered" evidence="1">
    <location>
        <begin position="1"/>
        <end position="31"/>
    </location>
</feature>
<dbReference type="AlphaFoldDB" id="A0AA88GKU4"/>
<feature type="domain" description="Pseudouridine synthase RsuA/RluA-like" evidence="2">
    <location>
        <begin position="90"/>
        <end position="348"/>
    </location>
</feature>
<protein>
    <recommendedName>
        <fullName evidence="2">Pseudouridine synthase RsuA/RluA-like domain-containing protein</fullName>
    </recommendedName>
</protein>
<dbReference type="Gene3D" id="3.30.2350.10">
    <property type="entry name" value="Pseudouridine synthase"/>
    <property type="match status" value="1"/>
</dbReference>
<dbReference type="GeneID" id="68099947"/>
<dbReference type="Pfam" id="PF00849">
    <property type="entry name" value="PseudoU_synth_2"/>
    <property type="match status" value="1"/>
</dbReference>
<proteinExistence type="predicted"/>
<dbReference type="PANTHER" id="PTHR21600:SF77">
    <property type="entry name" value="PSEUDOURIDYLATE SYNTHASE PROTEIN, PUTATIVE-RELATED"/>
    <property type="match status" value="1"/>
</dbReference>
<name>A0AA88GKU4_NAELO</name>
<dbReference type="InterPro" id="IPR006145">
    <property type="entry name" value="PsdUridine_synth_RsuA/RluA"/>
</dbReference>
<reference evidence="3 4" key="1">
    <citation type="journal article" date="2018" name="BMC Genomics">
        <title>The genome of Naegleria lovaniensis, the basis for a comparative approach to unravel pathogenicity factors of the human pathogenic amoeba N. fowleri.</title>
        <authorList>
            <person name="Liechti N."/>
            <person name="Schurch N."/>
            <person name="Bruggmann R."/>
            <person name="Wittwer M."/>
        </authorList>
    </citation>
    <scope>NUCLEOTIDE SEQUENCE [LARGE SCALE GENOMIC DNA]</scope>
    <source>
        <strain evidence="3 4">ATCC 30569</strain>
    </source>
</reference>
<keyword evidence="4" id="KW-1185">Reference proteome</keyword>
<evidence type="ECO:0000313" key="4">
    <source>
        <dbReference type="Proteomes" id="UP000816034"/>
    </source>
</evidence>
<dbReference type="InterPro" id="IPR050188">
    <property type="entry name" value="RluA_PseudoU_synthase"/>
</dbReference>
<evidence type="ECO:0000313" key="3">
    <source>
        <dbReference type="EMBL" id="KAG2379354.1"/>
    </source>
</evidence>
<dbReference type="GO" id="GO:0003723">
    <property type="term" value="F:RNA binding"/>
    <property type="evidence" value="ECO:0007669"/>
    <property type="project" value="InterPro"/>
</dbReference>
<dbReference type="EMBL" id="PYSW02000029">
    <property type="protein sequence ID" value="KAG2379354.1"/>
    <property type="molecule type" value="Genomic_DNA"/>
</dbReference>
<gene>
    <name evidence="3" type="ORF">C9374_007493</name>
</gene>
<evidence type="ECO:0000259" key="2">
    <source>
        <dbReference type="Pfam" id="PF00849"/>
    </source>
</evidence>
<sequence length="478" mass="54435">MVKDKIEENSTLFEPSEAANHHDDHNPLNTQLKKRKVECLNDATGIGDENYEKGTIQNLETNLNSCNVVPGESSIARHDDFVVLYQDQDVVVIDKPSNLRIYASQHYSGDTVEKLAQIQFAQMLYRTAQDVEVTSAIAAENHQNVKKRKFEMKLTKSNERKIRFPHRLDMATSGVLCISMTRESCASLSNSFEQKSSRKFYLALIHGHFKMNDIQKNESLKNNVKMNGEWIEITSFIGRDDSINNGDNSTRVISVEKSEALAAQEDDREYDPTGRGYVMKQYLTLPPEESVRKKAHATKQERQQHNFRESLTHLKIISYGHLYNGEPVTKVLLRPVTGRKHQLRLHTSLLGHAIIGDEMYGSSTKSHLNVQQQNDHVTMHGQKSNEHENNDLVMTESTTTTDISNQQHTLLNRLMLHAYHLYIPITKEYLSNENNIAEKATSTSGQRVISVTTRNPFQNIYHEDSVLLDENELLSSGS</sequence>
<evidence type="ECO:0000256" key="1">
    <source>
        <dbReference type="SAM" id="MobiDB-lite"/>
    </source>
</evidence>
<dbReference type="RefSeq" id="XP_044546616.1">
    <property type="nucleotide sequence ID" value="XM_044697464.1"/>
</dbReference>